<proteinExistence type="predicted"/>
<gene>
    <name evidence="2" type="ORF">ACFQ2O_21515</name>
</gene>
<evidence type="ECO:0000256" key="1">
    <source>
        <dbReference type="SAM" id="SignalP"/>
    </source>
</evidence>
<dbReference type="RefSeq" id="WP_377532929.1">
    <property type="nucleotide sequence ID" value="NZ_JBHTLD010000395.1"/>
</dbReference>
<feature type="chain" id="PRO_5046754418" evidence="1">
    <location>
        <begin position="21"/>
        <end position="218"/>
    </location>
</feature>
<evidence type="ECO:0000313" key="3">
    <source>
        <dbReference type="Proteomes" id="UP001597094"/>
    </source>
</evidence>
<reference evidence="3" key="1">
    <citation type="journal article" date="2019" name="Int. J. Syst. Evol. Microbiol.">
        <title>The Global Catalogue of Microorganisms (GCM) 10K type strain sequencing project: providing services to taxonomists for standard genome sequencing and annotation.</title>
        <authorList>
            <consortium name="The Broad Institute Genomics Platform"/>
            <consortium name="The Broad Institute Genome Sequencing Center for Infectious Disease"/>
            <person name="Wu L."/>
            <person name="Ma J."/>
        </authorList>
    </citation>
    <scope>NUCLEOTIDE SEQUENCE [LARGE SCALE GENOMIC DNA]</scope>
    <source>
        <strain evidence="3">JCM 31319</strain>
    </source>
</reference>
<feature type="signal peptide" evidence="1">
    <location>
        <begin position="1"/>
        <end position="20"/>
    </location>
</feature>
<dbReference type="Proteomes" id="UP001597094">
    <property type="component" value="Unassembled WGS sequence"/>
</dbReference>
<comment type="caution">
    <text evidence="2">The sequence shown here is derived from an EMBL/GenBank/DDBJ whole genome shotgun (WGS) entry which is preliminary data.</text>
</comment>
<keyword evidence="1" id="KW-0732">Signal</keyword>
<dbReference type="EMBL" id="JBHTLD010000395">
    <property type="protein sequence ID" value="MFD1188802.1"/>
    <property type="molecule type" value="Genomic_DNA"/>
</dbReference>
<accession>A0ABW3SXV5</accession>
<organism evidence="2 3">
    <name type="scientific">Pontibacter rugosus</name>
    <dbReference type="NCBI Taxonomy" id="1745966"/>
    <lineage>
        <taxon>Bacteria</taxon>
        <taxon>Pseudomonadati</taxon>
        <taxon>Bacteroidota</taxon>
        <taxon>Cytophagia</taxon>
        <taxon>Cytophagales</taxon>
        <taxon>Hymenobacteraceae</taxon>
        <taxon>Pontibacter</taxon>
    </lineage>
</organism>
<protein>
    <submittedName>
        <fullName evidence="2">Uncharacterized protein</fullName>
    </submittedName>
</protein>
<keyword evidence="3" id="KW-1185">Reference proteome</keyword>
<sequence length="218" mass="23539">MKQILFSLLFMGCLSPSLQAQDMIMKRSGEKVEAKVLEITPSEIKYKRFSNQEGPIYILPKADVTLIQYADNSSESFELEVSSRAGASMTGTKDVVADKQVIADADATTTASEESSLSLYVKGQTDASMYYDGYKAAGTATLVTSLLSPVIGLIPAVVCSVTTPQEKNMDAPSHQLLSQQDYKSGYRKNARKVKAGKVWKNWAIGLGVNVVLAVIIGA</sequence>
<name>A0ABW3SXV5_9BACT</name>
<evidence type="ECO:0000313" key="2">
    <source>
        <dbReference type="EMBL" id="MFD1188802.1"/>
    </source>
</evidence>